<evidence type="ECO:0000259" key="14">
    <source>
        <dbReference type="PROSITE" id="PS51918"/>
    </source>
</evidence>
<evidence type="ECO:0000256" key="5">
    <source>
        <dbReference type="ARBA" id="ARBA00022723"/>
    </source>
</evidence>
<keyword evidence="16" id="KW-1185">Reference proteome</keyword>
<dbReference type="InterPro" id="IPR000385">
    <property type="entry name" value="MoaA_NifB_PqqE_Fe-S-bd_CS"/>
</dbReference>
<reference evidence="15 16" key="1">
    <citation type="submission" date="2013-11" db="EMBL/GenBank/DDBJ databases">
        <title>Comparative genomics of Ignicoccus.</title>
        <authorList>
            <person name="Podar M."/>
        </authorList>
    </citation>
    <scope>NUCLEOTIDE SEQUENCE [LARGE SCALE GENOMIC DNA]</scope>
    <source>
        <strain evidence="15 16">DSM 13165</strain>
    </source>
</reference>
<evidence type="ECO:0000256" key="10">
    <source>
        <dbReference type="ARBA" id="ARBA00023150"/>
    </source>
</evidence>
<dbReference type="STRING" id="940295.EYM_07525"/>
<keyword evidence="4" id="KW-0949">S-adenosyl-L-methionine</keyword>
<evidence type="ECO:0000256" key="8">
    <source>
        <dbReference type="ARBA" id="ARBA00023014"/>
    </source>
</evidence>
<keyword evidence="7" id="KW-0408">Iron</keyword>
<dbReference type="Pfam" id="PF04055">
    <property type="entry name" value="Radical_SAM"/>
    <property type="match status" value="1"/>
</dbReference>
<proteinExistence type="predicted"/>
<keyword evidence="5" id="KW-0479">Metal-binding</keyword>
<dbReference type="OrthoDB" id="6925at2157"/>
<dbReference type="InterPro" id="IPR040064">
    <property type="entry name" value="MoaA-like"/>
</dbReference>
<dbReference type="Proteomes" id="UP000060778">
    <property type="component" value="Chromosome"/>
</dbReference>
<name>A0A0U3FJJ2_9CREN</name>
<protein>
    <recommendedName>
        <fullName evidence="2">GTP 3',8-cyclase</fullName>
        <ecNumber evidence="2">4.1.99.22</ecNumber>
    </recommendedName>
</protein>
<dbReference type="PROSITE" id="PS51918">
    <property type="entry name" value="RADICAL_SAM"/>
    <property type="match status" value="1"/>
</dbReference>
<dbReference type="InterPro" id="IPR007197">
    <property type="entry name" value="rSAM"/>
</dbReference>
<dbReference type="GO" id="GO:0006777">
    <property type="term" value="P:Mo-molybdopterin cofactor biosynthetic process"/>
    <property type="evidence" value="ECO:0007669"/>
    <property type="project" value="UniProtKB-KW"/>
</dbReference>
<dbReference type="EMBL" id="CP006867">
    <property type="protein sequence ID" value="ALU12054.1"/>
    <property type="molecule type" value="Genomic_DNA"/>
</dbReference>
<keyword evidence="9" id="KW-0342">GTP-binding</keyword>
<evidence type="ECO:0000256" key="12">
    <source>
        <dbReference type="ARBA" id="ARBA00048697"/>
    </source>
</evidence>
<dbReference type="InterPro" id="IPR050105">
    <property type="entry name" value="MoCo_biosynth_MoaA/MoaC"/>
</dbReference>
<comment type="catalytic activity">
    <reaction evidence="12">
        <text>GTP + AH2 + S-adenosyl-L-methionine = (8S)-3',8-cyclo-7,8-dihydroguanosine 5'-triphosphate + 5'-deoxyadenosine + L-methionine + A + H(+)</text>
        <dbReference type="Rhea" id="RHEA:49576"/>
        <dbReference type="ChEBI" id="CHEBI:13193"/>
        <dbReference type="ChEBI" id="CHEBI:15378"/>
        <dbReference type="ChEBI" id="CHEBI:17319"/>
        <dbReference type="ChEBI" id="CHEBI:17499"/>
        <dbReference type="ChEBI" id="CHEBI:37565"/>
        <dbReference type="ChEBI" id="CHEBI:57844"/>
        <dbReference type="ChEBI" id="CHEBI:59789"/>
        <dbReference type="ChEBI" id="CHEBI:131766"/>
        <dbReference type="EC" id="4.1.99.22"/>
    </reaction>
</comment>
<dbReference type="InterPro" id="IPR058240">
    <property type="entry name" value="rSAM_sf"/>
</dbReference>
<dbReference type="PROSITE" id="PS01305">
    <property type="entry name" value="MOAA_NIFB_PQQE"/>
    <property type="match status" value="1"/>
</dbReference>
<dbReference type="SUPFAM" id="SSF102114">
    <property type="entry name" value="Radical SAM enzymes"/>
    <property type="match status" value="1"/>
</dbReference>
<comment type="cofactor">
    <cofactor evidence="1">
        <name>[4Fe-4S] cluster</name>
        <dbReference type="ChEBI" id="CHEBI:49883"/>
    </cofactor>
</comment>
<dbReference type="SFLD" id="SFLDG01067">
    <property type="entry name" value="SPASM/twitch_domain_containing"/>
    <property type="match status" value="1"/>
</dbReference>
<dbReference type="SFLD" id="SFLDG01383">
    <property type="entry name" value="cyclic_pyranopterin_phosphate"/>
    <property type="match status" value="1"/>
</dbReference>
<organism evidence="15 16">
    <name type="scientific">Ignicoccus islandicus DSM 13165</name>
    <dbReference type="NCBI Taxonomy" id="940295"/>
    <lineage>
        <taxon>Archaea</taxon>
        <taxon>Thermoproteota</taxon>
        <taxon>Thermoprotei</taxon>
        <taxon>Desulfurococcales</taxon>
        <taxon>Desulfurococcaceae</taxon>
        <taxon>Ignicoccus</taxon>
    </lineage>
</organism>
<evidence type="ECO:0000256" key="6">
    <source>
        <dbReference type="ARBA" id="ARBA00022741"/>
    </source>
</evidence>
<dbReference type="InterPro" id="IPR010505">
    <property type="entry name" value="MoaA_twitch"/>
</dbReference>
<evidence type="ECO:0000256" key="11">
    <source>
        <dbReference type="ARBA" id="ARBA00023239"/>
    </source>
</evidence>
<dbReference type="GO" id="GO:0005525">
    <property type="term" value="F:GTP binding"/>
    <property type="evidence" value="ECO:0007669"/>
    <property type="project" value="UniProtKB-KW"/>
</dbReference>
<gene>
    <name evidence="15" type="ORF">EYM_07525</name>
</gene>
<dbReference type="GO" id="GO:0061799">
    <property type="term" value="F:cyclic pyranopterin monophosphate synthase activity"/>
    <property type="evidence" value="ECO:0007669"/>
    <property type="project" value="TreeGrafter"/>
</dbReference>
<dbReference type="GO" id="GO:0051539">
    <property type="term" value="F:4 iron, 4 sulfur cluster binding"/>
    <property type="evidence" value="ECO:0007669"/>
    <property type="project" value="UniProtKB-KW"/>
</dbReference>
<accession>A0A0U3FJJ2</accession>
<dbReference type="PANTHER" id="PTHR22960:SF0">
    <property type="entry name" value="MOLYBDENUM COFACTOR BIOSYNTHESIS PROTEIN 1"/>
    <property type="match status" value="1"/>
</dbReference>
<dbReference type="PANTHER" id="PTHR22960">
    <property type="entry name" value="MOLYBDOPTERIN COFACTOR SYNTHESIS PROTEIN A"/>
    <property type="match status" value="1"/>
</dbReference>
<dbReference type="SFLD" id="SFLDS00029">
    <property type="entry name" value="Radical_SAM"/>
    <property type="match status" value="1"/>
</dbReference>
<keyword evidence="3" id="KW-0004">4Fe-4S</keyword>
<dbReference type="Gene3D" id="3.20.20.70">
    <property type="entry name" value="Aldolase class I"/>
    <property type="match status" value="1"/>
</dbReference>
<dbReference type="AlphaFoldDB" id="A0A0U3FJJ2"/>
<evidence type="ECO:0000256" key="9">
    <source>
        <dbReference type="ARBA" id="ARBA00023134"/>
    </source>
</evidence>
<evidence type="ECO:0000256" key="4">
    <source>
        <dbReference type="ARBA" id="ARBA00022691"/>
    </source>
</evidence>
<dbReference type="Pfam" id="PF06463">
    <property type="entry name" value="Mob_synth_C"/>
    <property type="match status" value="1"/>
</dbReference>
<dbReference type="SFLD" id="SFLDG01386">
    <property type="entry name" value="main_SPASM_domain-containing"/>
    <property type="match status" value="1"/>
</dbReference>
<feature type="domain" description="Radical SAM core" evidence="14">
    <location>
        <begin position="1"/>
        <end position="216"/>
    </location>
</feature>
<keyword evidence="11" id="KW-0456">Lyase</keyword>
<evidence type="ECO:0000313" key="15">
    <source>
        <dbReference type="EMBL" id="ALU12054.1"/>
    </source>
</evidence>
<dbReference type="GO" id="GO:0061798">
    <property type="term" value="F:GTP 3',8'-cyclase activity"/>
    <property type="evidence" value="ECO:0007669"/>
    <property type="project" value="UniProtKB-EC"/>
</dbReference>
<sequence>MRISITYACNFNCFFCHREGIDGLIKDELEWYEFSIIARIARKLGAEDVKITGGEPLLKKGLVELISELNNYGYENIGVSTNGYLLRDQAKELVQAGLKRINVSLHSLNRERFKLITGVDALNRVLEGLMEVKEYDIPVFINFTVLKGINDKEIFDIIKFAINNDFNIHLIELHPVGKAKSNFNIYHTFPQEVLKFLETQASRVEVRPLHYRLRYIVSGSVIEIVQPVSNPLFCAGCMRIRVSPDGKLYPCLNSFSEYVDTKEILRNPYLSENEKVQLIEDAFLKVNEMRKPYNLWNLDYEKNFYSNYTDEVKRLRKRISRLYIPKRMSTKVSRNSRSKTKMGLPNS</sequence>
<dbReference type="CDD" id="cd01335">
    <property type="entry name" value="Radical_SAM"/>
    <property type="match status" value="1"/>
</dbReference>
<dbReference type="UniPathway" id="UPA00344"/>
<evidence type="ECO:0000313" key="16">
    <source>
        <dbReference type="Proteomes" id="UP000060778"/>
    </source>
</evidence>
<dbReference type="EC" id="4.1.99.22" evidence="2"/>
<keyword evidence="8" id="KW-0411">Iron-sulfur</keyword>
<dbReference type="KEGG" id="iis:EYM_07525"/>
<keyword evidence="6" id="KW-0547">Nucleotide-binding</keyword>
<dbReference type="SMART" id="SM00729">
    <property type="entry name" value="Elp3"/>
    <property type="match status" value="1"/>
</dbReference>
<evidence type="ECO:0000256" key="3">
    <source>
        <dbReference type="ARBA" id="ARBA00022485"/>
    </source>
</evidence>
<dbReference type="PATRIC" id="fig|940295.4.peg.1464"/>
<dbReference type="InterPro" id="IPR006638">
    <property type="entry name" value="Elp3/MiaA/NifB-like_rSAM"/>
</dbReference>
<evidence type="ECO:0000256" key="7">
    <source>
        <dbReference type="ARBA" id="ARBA00023004"/>
    </source>
</evidence>
<keyword evidence="10" id="KW-0501">Molybdenum cofactor biosynthesis</keyword>
<dbReference type="InterPro" id="IPR013785">
    <property type="entry name" value="Aldolase_TIM"/>
</dbReference>
<feature type="region of interest" description="Disordered" evidence="13">
    <location>
        <begin position="328"/>
        <end position="347"/>
    </location>
</feature>
<evidence type="ECO:0000256" key="2">
    <source>
        <dbReference type="ARBA" id="ARBA00012167"/>
    </source>
</evidence>
<dbReference type="GO" id="GO:0046872">
    <property type="term" value="F:metal ion binding"/>
    <property type="evidence" value="ECO:0007669"/>
    <property type="project" value="UniProtKB-KW"/>
</dbReference>
<evidence type="ECO:0000256" key="13">
    <source>
        <dbReference type="SAM" id="MobiDB-lite"/>
    </source>
</evidence>
<evidence type="ECO:0000256" key="1">
    <source>
        <dbReference type="ARBA" id="ARBA00001966"/>
    </source>
</evidence>
<dbReference type="NCBIfam" id="NF001199">
    <property type="entry name" value="PRK00164.2-1"/>
    <property type="match status" value="1"/>
</dbReference>